<name>A0A1N7FCY2_9NOCA</name>
<dbReference type="AlphaFoldDB" id="A0A1N7FCY2"/>
<keyword evidence="4" id="KW-1003">Cell membrane</keyword>
<evidence type="ECO:0000256" key="3">
    <source>
        <dbReference type="ARBA" id="ARBA00022448"/>
    </source>
</evidence>
<dbReference type="InterPro" id="IPR045861">
    <property type="entry name" value="CorA_cytoplasmic_dom"/>
</dbReference>
<dbReference type="OrthoDB" id="9803416at2"/>
<dbReference type="Gene3D" id="1.20.58.340">
    <property type="entry name" value="Magnesium transport protein CorA, transmembrane region"/>
    <property type="match status" value="2"/>
</dbReference>
<dbReference type="EMBL" id="FTNT01000005">
    <property type="protein sequence ID" value="SIR98173.1"/>
    <property type="molecule type" value="Genomic_DNA"/>
</dbReference>
<dbReference type="GO" id="GO:0005886">
    <property type="term" value="C:plasma membrane"/>
    <property type="evidence" value="ECO:0007669"/>
    <property type="project" value="UniProtKB-SubCell"/>
</dbReference>
<evidence type="ECO:0000256" key="4">
    <source>
        <dbReference type="ARBA" id="ARBA00022475"/>
    </source>
</evidence>
<dbReference type="GO" id="GO:0050897">
    <property type="term" value="F:cobalt ion binding"/>
    <property type="evidence" value="ECO:0007669"/>
    <property type="project" value="TreeGrafter"/>
</dbReference>
<comment type="subcellular location">
    <subcellularLocation>
        <location evidence="1">Cell membrane</location>
        <topology evidence="1">Multi-pass membrane protein</topology>
    </subcellularLocation>
</comment>
<reference evidence="9 10" key="1">
    <citation type="submission" date="2017-01" db="EMBL/GenBank/DDBJ databases">
        <authorList>
            <person name="Mah S.A."/>
            <person name="Swanson W.J."/>
            <person name="Moy G.W."/>
            <person name="Vacquier V.D."/>
        </authorList>
    </citation>
    <scope>NUCLEOTIDE SEQUENCE [LARGE SCALE GENOMIC DNA]</scope>
    <source>
        <strain evidence="9 10">CPCC 203464</strain>
    </source>
</reference>
<protein>
    <submittedName>
        <fullName evidence="9">Magnesium transporter</fullName>
    </submittedName>
</protein>
<evidence type="ECO:0000256" key="1">
    <source>
        <dbReference type="ARBA" id="ARBA00004651"/>
    </source>
</evidence>
<dbReference type="GO" id="GO:0015095">
    <property type="term" value="F:magnesium ion transmembrane transporter activity"/>
    <property type="evidence" value="ECO:0007669"/>
    <property type="project" value="TreeGrafter"/>
</dbReference>
<keyword evidence="6 8" id="KW-1133">Transmembrane helix</keyword>
<sequence>MWQNGTPVDGFDLSKVSDCIDDPTRLIWADLTDPSHELLERLGDELGLSPWAIEDVVADAERVKASVYHNHLMLTLYAVRCDTDAADGESGLHLNRISVFVRGNALITIHRDSFFDMQSVVDRWAEIDMQRYGIGALLHGLLDVIVDDQFDAVQTLDEQIENLETLLFDQSSRTVSLQRRTYALRKDLVQLRRVVLPMREVIGTIERRRLAGTSPKELDPMWSDLYDHTLRAAEWTESLRDMVTTVFETNLSLQDARLNTVMKKLTGWAGIIAVPTAITGFFGQNVPYPGYSHVSGFVASTVLIIVMMVGLYLVFRRRDWL</sequence>
<evidence type="ECO:0000313" key="10">
    <source>
        <dbReference type="Proteomes" id="UP000186218"/>
    </source>
</evidence>
<dbReference type="STRING" id="1344003.SAMN05445060_1942"/>
<keyword evidence="3" id="KW-0813">Transport</keyword>
<gene>
    <name evidence="9" type="ORF">SAMN05445060_1942</name>
</gene>
<dbReference type="RefSeq" id="WP_076479362.1">
    <property type="nucleotide sequence ID" value="NZ_FTNT01000005.1"/>
</dbReference>
<dbReference type="SUPFAM" id="SSF144083">
    <property type="entry name" value="Magnesium transport protein CorA, transmembrane region"/>
    <property type="match status" value="1"/>
</dbReference>
<organism evidence="9 10">
    <name type="scientific">Williamsia sterculiae</name>
    <dbReference type="NCBI Taxonomy" id="1344003"/>
    <lineage>
        <taxon>Bacteria</taxon>
        <taxon>Bacillati</taxon>
        <taxon>Actinomycetota</taxon>
        <taxon>Actinomycetes</taxon>
        <taxon>Mycobacteriales</taxon>
        <taxon>Nocardiaceae</taxon>
        <taxon>Williamsia</taxon>
    </lineage>
</organism>
<dbReference type="PANTHER" id="PTHR46494">
    <property type="entry name" value="CORA FAMILY METAL ION TRANSPORTER (EUROFUNG)"/>
    <property type="match status" value="1"/>
</dbReference>
<dbReference type="CDD" id="cd12822">
    <property type="entry name" value="TmCorA-like"/>
    <property type="match status" value="1"/>
</dbReference>
<evidence type="ECO:0000256" key="5">
    <source>
        <dbReference type="ARBA" id="ARBA00022692"/>
    </source>
</evidence>
<accession>A0A1N7FCY2</accession>
<dbReference type="PANTHER" id="PTHR46494:SF1">
    <property type="entry name" value="CORA FAMILY METAL ION TRANSPORTER (EUROFUNG)"/>
    <property type="match status" value="1"/>
</dbReference>
<dbReference type="InterPro" id="IPR002523">
    <property type="entry name" value="MgTranspt_CorA/ZnTranspt_ZntB"/>
</dbReference>
<keyword evidence="7 8" id="KW-0472">Membrane</keyword>
<evidence type="ECO:0000313" key="9">
    <source>
        <dbReference type="EMBL" id="SIR98173.1"/>
    </source>
</evidence>
<dbReference type="Gene3D" id="3.30.460.20">
    <property type="entry name" value="CorA soluble domain-like"/>
    <property type="match status" value="1"/>
</dbReference>
<evidence type="ECO:0000256" key="7">
    <source>
        <dbReference type="ARBA" id="ARBA00023136"/>
    </source>
</evidence>
<dbReference type="InterPro" id="IPR045863">
    <property type="entry name" value="CorA_TM1_TM2"/>
</dbReference>
<feature type="transmembrane region" description="Helical" evidence="8">
    <location>
        <begin position="294"/>
        <end position="315"/>
    </location>
</feature>
<keyword evidence="10" id="KW-1185">Reference proteome</keyword>
<evidence type="ECO:0000256" key="2">
    <source>
        <dbReference type="ARBA" id="ARBA00009765"/>
    </source>
</evidence>
<evidence type="ECO:0000256" key="8">
    <source>
        <dbReference type="SAM" id="Phobius"/>
    </source>
</evidence>
<keyword evidence="5 8" id="KW-0812">Transmembrane</keyword>
<dbReference type="Proteomes" id="UP000186218">
    <property type="component" value="Unassembled WGS sequence"/>
</dbReference>
<comment type="similarity">
    <text evidence="2">Belongs to the CorA metal ion transporter (MIT) (TC 1.A.35) family.</text>
</comment>
<feature type="transmembrane region" description="Helical" evidence="8">
    <location>
        <begin position="265"/>
        <end position="282"/>
    </location>
</feature>
<dbReference type="Pfam" id="PF01544">
    <property type="entry name" value="CorA"/>
    <property type="match status" value="1"/>
</dbReference>
<evidence type="ECO:0000256" key="6">
    <source>
        <dbReference type="ARBA" id="ARBA00022989"/>
    </source>
</evidence>
<dbReference type="SUPFAM" id="SSF143865">
    <property type="entry name" value="CorA soluble domain-like"/>
    <property type="match status" value="1"/>
</dbReference>
<proteinExistence type="inferred from homology"/>
<dbReference type="GO" id="GO:0015087">
    <property type="term" value="F:cobalt ion transmembrane transporter activity"/>
    <property type="evidence" value="ECO:0007669"/>
    <property type="project" value="TreeGrafter"/>
</dbReference>
<dbReference type="GO" id="GO:0000287">
    <property type="term" value="F:magnesium ion binding"/>
    <property type="evidence" value="ECO:0007669"/>
    <property type="project" value="TreeGrafter"/>
</dbReference>